<comment type="similarity">
    <text evidence="10 12">Belongs to the EPSP synthase family. MurA subfamily.</text>
</comment>
<evidence type="ECO:0000256" key="1">
    <source>
        <dbReference type="ARBA" id="ARBA00004496"/>
    </source>
</evidence>
<dbReference type="FunFam" id="3.65.10.10:FF:000001">
    <property type="entry name" value="UDP-N-acetylglucosamine 1-carboxyvinyltransferase"/>
    <property type="match status" value="1"/>
</dbReference>
<evidence type="ECO:0000256" key="4">
    <source>
        <dbReference type="ARBA" id="ARBA00022618"/>
    </source>
</evidence>
<dbReference type="SUPFAM" id="SSF55205">
    <property type="entry name" value="EPT/RTPC-like"/>
    <property type="match status" value="1"/>
</dbReference>
<dbReference type="EMBL" id="CP080764">
    <property type="protein sequence ID" value="QYY41677.1"/>
    <property type="molecule type" value="Genomic_DNA"/>
</dbReference>
<evidence type="ECO:0000256" key="10">
    <source>
        <dbReference type="ARBA" id="ARBA00038367"/>
    </source>
</evidence>
<proteinExistence type="inferred from homology"/>
<evidence type="ECO:0000259" key="13">
    <source>
        <dbReference type="Pfam" id="PF00275"/>
    </source>
</evidence>
<protein>
    <recommendedName>
        <fullName evidence="12">UDP-N-acetylglucosamine 1-carboxyvinyltransferase</fullName>
        <ecNumber evidence="12">2.5.1.7</ecNumber>
    </recommendedName>
    <alternativeName>
        <fullName evidence="12">Enoylpyruvate transferase</fullName>
    </alternativeName>
    <alternativeName>
        <fullName evidence="12">UDP-N-acetylglucosamine enolpyruvyl transferase</fullName>
        <shortName evidence="12">EPT</shortName>
    </alternativeName>
</protein>
<evidence type="ECO:0000256" key="11">
    <source>
        <dbReference type="ARBA" id="ARBA00047527"/>
    </source>
</evidence>
<organism evidence="15 16">
    <name type="scientific">Aneurinibacillus thermoaerophilus</name>
    <dbReference type="NCBI Taxonomy" id="143495"/>
    <lineage>
        <taxon>Bacteria</taxon>
        <taxon>Bacillati</taxon>
        <taxon>Bacillota</taxon>
        <taxon>Bacilli</taxon>
        <taxon>Bacillales</taxon>
        <taxon>Paenibacillaceae</taxon>
        <taxon>Aneurinibacillus group</taxon>
        <taxon>Aneurinibacillus</taxon>
    </lineage>
</organism>
<keyword evidence="4 12" id="KW-0132">Cell division</keyword>
<keyword evidence="8 12" id="KW-0131">Cell cycle</keyword>
<dbReference type="Proteomes" id="UP000198956">
    <property type="component" value="Unassembled WGS sequence"/>
</dbReference>
<accession>A0A1G7W8K3</accession>
<dbReference type="AlphaFoldDB" id="A0A1G7W8K3"/>
<comment type="catalytic activity">
    <reaction evidence="11 12">
        <text>phosphoenolpyruvate + UDP-N-acetyl-alpha-D-glucosamine = UDP-N-acetyl-3-O-(1-carboxyvinyl)-alpha-D-glucosamine + phosphate</text>
        <dbReference type="Rhea" id="RHEA:18681"/>
        <dbReference type="ChEBI" id="CHEBI:43474"/>
        <dbReference type="ChEBI" id="CHEBI:57705"/>
        <dbReference type="ChEBI" id="CHEBI:58702"/>
        <dbReference type="ChEBI" id="CHEBI:68483"/>
        <dbReference type="EC" id="2.5.1.7"/>
    </reaction>
</comment>
<dbReference type="InterPro" id="IPR013792">
    <property type="entry name" value="RNA3'P_cycl/enolpyr_Trfase_a/b"/>
</dbReference>
<dbReference type="InterPro" id="IPR001986">
    <property type="entry name" value="Enolpyruvate_Tfrase_dom"/>
</dbReference>
<dbReference type="Pfam" id="PF00275">
    <property type="entry name" value="EPSP_synthase"/>
    <property type="match status" value="1"/>
</dbReference>
<evidence type="ECO:0000256" key="7">
    <source>
        <dbReference type="ARBA" id="ARBA00022984"/>
    </source>
</evidence>
<name>A0A1G7W8K3_ANETH</name>
<dbReference type="GeneID" id="97142123"/>
<dbReference type="Proteomes" id="UP000826616">
    <property type="component" value="Chromosome"/>
</dbReference>
<feature type="modified residue" description="2-(S-cysteinyl)pyruvic acid O-phosphothioketal" evidence="12">
    <location>
        <position position="116"/>
    </location>
</feature>
<evidence type="ECO:0000256" key="2">
    <source>
        <dbReference type="ARBA" id="ARBA00004752"/>
    </source>
</evidence>
<comment type="function">
    <text evidence="12">Cell wall formation. Adds enolpyruvyl to UDP-N-acetylglucosamine.</text>
</comment>
<dbReference type="InterPro" id="IPR050068">
    <property type="entry name" value="MurA_subfamily"/>
</dbReference>
<dbReference type="GO" id="GO:0005737">
    <property type="term" value="C:cytoplasm"/>
    <property type="evidence" value="ECO:0007669"/>
    <property type="project" value="UniProtKB-SubCell"/>
</dbReference>
<dbReference type="InterPro" id="IPR036968">
    <property type="entry name" value="Enolpyruvate_Tfrase_sf"/>
</dbReference>
<keyword evidence="3 12" id="KW-0963">Cytoplasm</keyword>
<dbReference type="RefSeq" id="WP_057898310.1">
    <property type="nucleotide sequence ID" value="NZ_CP080764.1"/>
</dbReference>
<feature type="binding site" evidence="12">
    <location>
        <begin position="22"/>
        <end position="23"/>
    </location>
    <ligand>
        <name>phosphoenolpyruvate</name>
        <dbReference type="ChEBI" id="CHEBI:58702"/>
    </ligand>
</feature>
<dbReference type="PANTHER" id="PTHR43783">
    <property type="entry name" value="UDP-N-ACETYLGLUCOSAMINE 1-CARBOXYVINYLTRANSFERASE"/>
    <property type="match status" value="1"/>
</dbReference>
<comment type="pathway">
    <text evidence="2 12">Cell wall biogenesis; peptidoglycan biosynthesis.</text>
</comment>
<evidence type="ECO:0000313" key="14">
    <source>
        <dbReference type="EMBL" id="QYY41677.1"/>
    </source>
</evidence>
<dbReference type="GO" id="GO:0019277">
    <property type="term" value="P:UDP-N-acetylgalactosamine biosynthetic process"/>
    <property type="evidence" value="ECO:0007669"/>
    <property type="project" value="InterPro"/>
</dbReference>
<dbReference type="EMBL" id="FNDE01000001">
    <property type="protein sequence ID" value="SDG68278.1"/>
    <property type="molecule type" value="Genomic_DNA"/>
</dbReference>
<reference evidence="15 16" key="1">
    <citation type="submission" date="2016-10" db="EMBL/GenBank/DDBJ databases">
        <authorList>
            <person name="de Groot N.N."/>
        </authorList>
    </citation>
    <scope>NUCLEOTIDE SEQUENCE [LARGE SCALE GENOMIC DNA]</scope>
    <source>
        <strain evidence="15 16">L 420-91</strain>
    </source>
</reference>
<feature type="active site" description="Proton donor" evidence="12">
    <location>
        <position position="116"/>
    </location>
</feature>
<gene>
    <name evidence="12 14" type="primary">murA</name>
    <name evidence="14" type="ORF">K3F53_12140</name>
    <name evidence="15" type="ORF">SAMN04489735_100169</name>
</gene>
<feature type="binding site" evidence="12">
    <location>
        <position position="305"/>
    </location>
    <ligand>
        <name>UDP-N-acetyl-alpha-D-glucosamine</name>
        <dbReference type="ChEBI" id="CHEBI:57705"/>
    </ligand>
</feature>
<dbReference type="NCBIfam" id="NF006873">
    <property type="entry name" value="PRK09369.1"/>
    <property type="match status" value="1"/>
</dbReference>
<evidence type="ECO:0000256" key="5">
    <source>
        <dbReference type="ARBA" id="ARBA00022679"/>
    </source>
</evidence>
<keyword evidence="17" id="KW-1185">Reference proteome</keyword>
<evidence type="ECO:0000256" key="8">
    <source>
        <dbReference type="ARBA" id="ARBA00023306"/>
    </source>
</evidence>
<keyword evidence="9 12" id="KW-0961">Cell wall biogenesis/degradation</keyword>
<reference evidence="14 17" key="2">
    <citation type="submission" date="2021-08" db="EMBL/GenBank/DDBJ databases">
        <title>Complete genome sequence of the strain Aneurinibacillus thermoaerophilus CCM 8960.</title>
        <authorList>
            <person name="Musilova J."/>
            <person name="Kourilova X."/>
            <person name="Pernicova I."/>
            <person name="Bezdicek M."/>
            <person name="Lengerova M."/>
            <person name="Obruca S."/>
            <person name="Sedlar K."/>
        </authorList>
    </citation>
    <scope>NUCLEOTIDE SEQUENCE [LARGE SCALE GENOMIC DNA]</scope>
    <source>
        <strain evidence="14 17">CCM 8960</strain>
    </source>
</reference>
<evidence type="ECO:0000313" key="17">
    <source>
        <dbReference type="Proteomes" id="UP000826616"/>
    </source>
</evidence>
<dbReference type="HAMAP" id="MF_00111">
    <property type="entry name" value="MurA"/>
    <property type="match status" value="1"/>
</dbReference>
<feature type="binding site" evidence="12">
    <location>
        <position position="92"/>
    </location>
    <ligand>
        <name>UDP-N-acetyl-alpha-D-glucosamine</name>
        <dbReference type="ChEBI" id="CHEBI:57705"/>
    </ligand>
</feature>
<evidence type="ECO:0000256" key="12">
    <source>
        <dbReference type="HAMAP-Rule" id="MF_00111"/>
    </source>
</evidence>
<dbReference type="GO" id="GO:0009252">
    <property type="term" value="P:peptidoglycan biosynthetic process"/>
    <property type="evidence" value="ECO:0007669"/>
    <property type="project" value="UniProtKB-UniRule"/>
</dbReference>
<keyword evidence="12" id="KW-0670">Pyruvate</keyword>
<feature type="domain" description="Enolpyruvate transferase" evidence="13">
    <location>
        <begin position="7"/>
        <end position="406"/>
    </location>
</feature>
<dbReference type="GO" id="GO:0008360">
    <property type="term" value="P:regulation of cell shape"/>
    <property type="evidence" value="ECO:0007669"/>
    <property type="project" value="UniProtKB-KW"/>
</dbReference>
<dbReference type="PANTHER" id="PTHR43783:SF1">
    <property type="entry name" value="UDP-N-ACETYLGLUCOSAMINE 1-CARBOXYVINYLTRANSFERASE"/>
    <property type="match status" value="1"/>
</dbReference>
<evidence type="ECO:0000313" key="15">
    <source>
        <dbReference type="EMBL" id="SDG68278.1"/>
    </source>
</evidence>
<dbReference type="GO" id="GO:0051301">
    <property type="term" value="P:cell division"/>
    <property type="evidence" value="ECO:0007669"/>
    <property type="project" value="UniProtKB-KW"/>
</dbReference>
<dbReference type="InterPro" id="IPR005750">
    <property type="entry name" value="UDP_GlcNAc_COvinyl_MurA"/>
</dbReference>
<dbReference type="NCBIfam" id="TIGR01072">
    <property type="entry name" value="murA"/>
    <property type="match status" value="1"/>
</dbReference>
<dbReference type="UniPathway" id="UPA00219"/>
<comment type="caution">
    <text evidence="12">Lacks conserved residue(s) required for the propagation of feature annotation.</text>
</comment>
<dbReference type="Gene3D" id="3.65.10.10">
    <property type="entry name" value="Enolpyruvate transferase domain"/>
    <property type="match status" value="2"/>
</dbReference>
<sequence>MESFVIEGGTPLSGELRIQGAKNAALPILAATVLTGGSYTIYDVPRLSDIDVMLKILTKLGAVCSHTGTTVHVDTTNLSSSFVPQDLMGQMRSSIFLMGPLLARFGQVTLSRPGGCAIGERRINLHLKGLKALGATITTQDGLIHCTANKLKGSVIFLDYPSVGATENIMMGAVLAKGETILSNAAREPEIIDLQNFLNRLGARVRGAGTDRIIIEGVSRLHATDYQVIPDRIVTGTMMLAAAITRGSITLRNVNPMHLVSLLDVVKQSGVEITYGHDIITVKASRSFRAIDRIMTAPYPGFPTDMQSQMMAFLSLARGCSIIKETVFDGRFRHVNELCRLGADIYVDLNTAFIRGVPRLSGAVVEATDLRAGAALIIAGLAAEGETRVTQSYHIDRGYDRIEDQLVSLGARIRRVQ</sequence>
<dbReference type="GO" id="GO:0071555">
    <property type="term" value="P:cell wall organization"/>
    <property type="evidence" value="ECO:0007669"/>
    <property type="project" value="UniProtKB-KW"/>
</dbReference>
<dbReference type="CDD" id="cd01555">
    <property type="entry name" value="UdpNAET"/>
    <property type="match status" value="1"/>
</dbReference>
<evidence type="ECO:0000313" key="16">
    <source>
        <dbReference type="Proteomes" id="UP000198956"/>
    </source>
</evidence>
<comment type="subcellular location">
    <subcellularLocation>
        <location evidence="1 12">Cytoplasm</location>
    </subcellularLocation>
</comment>
<feature type="binding site" evidence="12">
    <location>
        <position position="327"/>
    </location>
    <ligand>
        <name>UDP-N-acetyl-alpha-D-glucosamine</name>
        <dbReference type="ChEBI" id="CHEBI:57705"/>
    </ligand>
</feature>
<keyword evidence="7 12" id="KW-0573">Peptidoglycan synthesis</keyword>
<keyword evidence="6 12" id="KW-0133">Cell shape</keyword>
<dbReference type="GO" id="GO:0008760">
    <property type="term" value="F:UDP-N-acetylglucosamine 1-carboxyvinyltransferase activity"/>
    <property type="evidence" value="ECO:0007669"/>
    <property type="project" value="UniProtKB-UniRule"/>
</dbReference>
<evidence type="ECO:0000256" key="9">
    <source>
        <dbReference type="ARBA" id="ARBA00023316"/>
    </source>
</evidence>
<evidence type="ECO:0000256" key="6">
    <source>
        <dbReference type="ARBA" id="ARBA00022960"/>
    </source>
</evidence>
<keyword evidence="5 12" id="KW-0808">Transferase</keyword>
<evidence type="ECO:0000256" key="3">
    <source>
        <dbReference type="ARBA" id="ARBA00022490"/>
    </source>
</evidence>
<dbReference type="OrthoDB" id="9803760at2"/>
<dbReference type="EC" id="2.5.1.7" evidence="12"/>